<evidence type="ECO:0000313" key="4">
    <source>
        <dbReference type="EMBL" id="GAX05444.1"/>
    </source>
</evidence>
<dbReference type="PANTHER" id="PTHR41328:SF3">
    <property type="entry name" value="PBSX PHAGE TERMINASE SMALL SUBUNIT"/>
    <property type="match status" value="1"/>
</dbReference>
<dbReference type="SUPFAM" id="SSF46689">
    <property type="entry name" value="Homeodomain-like"/>
    <property type="match status" value="1"/>
</dbReference>
<evidence type="ECO:0000256" key="1">
    <source>
        <dbReference type="ARBA" id="ARBA00022612"/>
    </source>
</evidence>
<dbReference type="RefSeq" id="WP_089120749.1">
    <property type="nucleotide sequence ID" value="NZ_BCMI01000005.1"/>
</dbReference>
<name>A0A1Z5IUK0_9LACO</name>
<dbReference type="InterPro" id="IPR036388">
    <property type="entry name" value="WH-like_DNA-bd_sf"/>
</dbReference>
<dbReference type="InterPro" id="IPR005335">
    <property type="entry name" value="Terminase_ssu"/>
</dbReference>
<dbReference type="Gene3D" id="1.10.10.1400">
    <property type="entry name" value="Terminase, small subunit, N-terminal DNA-binding domain, HTH motif"/>
    <property type="match status" value="1"/>
</dbReference>
<evidence type="ECO:0000259" key="3">
    <source>
        <dbReference type="Pfam" id="PF06056"/>
    </source>
</evidence>
<dbReference type="Proteomes" id="UP000198414">
    <property type="component" value="Unassembled WGS sequence"/>
</dbReference>
<dbReference type="Pfam" id="PF03592">
    <property type="entry name" value="Terminase_2"/>
    <property type="match status" value="1"/>
</dbReference>
<dbReference type="EMBL" id="BCMI01000005">
    <property type="protein sequence ID" value="GAX05444.1"/>
    <property type="molecule type" value="Genomic_DNA"/>
</dbReference>
<dbReference type="Gene3D" id="1.10.10.10">
    <property type="entry name" value="Winged helix-like DNA-binding domain superfamily/Winged helix DNA-binding domain"/>
    <property type="match status" value="1"/>
</dbReference>
<keyword evidence="2" id="KW-0231">Viral genome packaging</keyword>
<proteinExistence type="predicted"/>
<dbReference type="GO" id="GO:0051276">
    <property type="term" value="P:chromosome organization"/>
    <property type="evidence" value="ECO:0007669"/>
    <property type="project" value="InterPro"/>
</dbReference>
<dbReference type="Pfam" id="PF06056">
    <property type="entry name" value="Terminase_5"/>
    <property type="match status" value="1"/>
</dbReference>
<gene>
    <name evidence="4" type="ORF">IWT25_00750</name>
</gene>
<dbReference type="InterPro" id="IPR052404">
    <property type="entry name" value="SPP1-like_terminase"/>
</dbReference>
<comment type="caution">
    <text evidence="4">The sequence shown here is derived from an EMBL/GenBank/DDBJ whole genome shotgun (WGS) entry which is preliminary data.</text>
</comment>
<dbReference type="AlphaFoldDB" id="A0A1Z5IUK0"/>
<dbReference type="InterPro" id="IPR038713">
    <property type="entry name" value="Terminase_Gp1_N_sf"/>
</dbReference>
<evidence type="ECO:0000256" key="2">
    <source>
        <dbReference type="ARBA" id="ARBA00023219"/>
    </source>
</evidence>
<sequence length="269" mass="30772">MTKKADEAKADYLAGKSYKEIATQYGVSEGTVRAWKSRYKWDGSAPHKKSATKSATQHKNVATKTQHVAVQQLADNHELTEKQKLFCLYYLQRFNATWAYQKAYECNYNTAHTNGPALLANTGIKEALSKLRKEQQQDLYINANDILKEYIKQATASLGDVLNYDSYEEVVTDKDGKPMFDQDNKLERYHRVDIHLRPADEVDWSLIEDVHVGRDGLVVKLYDKQKAMKELLDRLPEPQTTDDTDDAFLNAIVKANKTKDEDEDEDTTV</sequence>
<keyword evidence="1" id="KW-1188">Viral release from host cell</keyword>
<dbReference type="InterPro" id="IPR010332">
    <property type="entry name" value="ATPase_terminase-su_N"/>
</dbReference>
<accession>A0A1Z5IUK0</accession>
<protein>
    <submittedName>
        <fullName evidence="4">Terminase</fullName>
    </submittedName>
</protein>
<organism evidence="4 5">
    <name type="scientific">Secundilactobacillus pentosiphilus</name>
    <dbReference type="NCBI Taxonomy" id="1714682"/>
    <lineage>
        <taxon>Bacteria</taxon>
        <taxon>Bacillati</taxon>
        <taxon>Bacillota</taxon>
        <taxon>Bacilli</taxon>
        <taxon>Lactobacillales</taxon>
        <taxon>Lactobacillaceae</taxon>
        <taxon>Secundilactobacillus</taxon>
    </lineage>
</organism>
<reference evidence="4 5" key="1">
    <citation type="submission" date="2015-11" db="EMBL/GenBank/DDBJ databases">
        <title>Draft genome sequences of new species of the genus Lactobacillus isolated from orchardgrass silage.</title>
        <authorList>
            <person name="Tohno M."/>
            <person name="Tanizawa Y."/>
            <person name="Arita M."/>
        </authorList>
    </citation>
    <scope>NUCLEOTIDE SEQUENCE [LARGE SCALE GENOMIC DNA]</scope>
    <source>
        <strain evidence="4 5">IWT25</strain>
    </source>
</reference>
<feature type="domain" description="Terminase ATPase subunit N-terminal" evidence="3">
    <location>
        <begin position="8"/>
        <end position="49"/>
    </location>
</feature>
<evidence type="ECO:0000313" key="5">
    <source>
        <dbReference type="Proteomes" id="UP000198414"/>
    </source>
</evidence>
<dbReference type="InterPro" id="IPR009057">
    <property type="entry name" value="Homeodomain-like_sf"/>
</dbReference>
<dbReference type="OrthoDB" id="7358785at2"/>
<dbReference type="PANTHER" id="PTHR41328">
    <property type="entry name" value="TERMINASE SMALL SUBUNIT-RELATED"/>
    <property type="match status" value="1"/>
</dbReference>